<dbReference type="EMBL" id="RZNJ01000008">
    <property type="protein sequence ID" value="RUT28277.1"/>
    <property type="molecule type" value="Genomic_DNA"/>
</dbReference>
<dbReference type="AlphaFoldDB" id="A0A433X2M1"/>
<sequence length="130" mass="14555">MRRRKVSLERFPKPGTGRAIWNGLRCRCPRCGEGRLFPRFIEQVAACPVCGEPLARYAVGLFLPFIMIMIVAHVLIFVMLEMELSGRSSPAAYLMVMVPLSVLVPLLLLRPVKGAIIGFLWARDLSDALE</sequence>
<comment type="caution">
    <text evidence="2">The sequence shown here is derived from an EMBL/GenBank/DDBJ whole genome shotgun (WGS) entry which is preliminary data.</text>
</comment>
<accession>A0A433X2M1</accession>
<feature type="transmembrane region" description="Helical" evidence="1">
    <location>
        <begin position="61"/>
        <end position="80"/>
    </location>
</feature>
<evidence type="ECO:0000256" key="1">
    <source>
        <dbReference type="SAM" id="Phobius"/>
    </source>
</evidence>
<dbReference type="Pfam" id="PF06170">
    <property type="entry name" value="DUF983"/>
    <property type="match status" value="1"/>
</dbReference>
<organism evidence="2 3">
    <name type="scientific">Arsenicitalea aurantiaca</name>
    <dbReference type="NCBI Taxonomy" id="1783274"/>
    <lineage>
        <taxon>Bacteria</taxon>
        <taxon>Pseudomonadati</taxon>
        <taxon>Pseudomonadota</taxon>
        <taxon>Alphaproteobacteria</taxon>
        <taxon>Hyphomicrobiales</taxon>
        <taxon>Devosiaceae</taxon>
        <taxon>Arsenicitalea</taxon>
    </lineage>
</organism>
<feature type="transmembrane region" description="Helical" evidence="1">
    <location>
        <begin position="92"/>
        <end position="109"/>
    </location>
</feature>
<reference evidence="2 3" key="1">
    <citation type="journal article" date="2016" name="Int. J. Syst. Evol. Microbiol.">
        <title>Arsenicitalea aurantiaca gen. nov., sp. nov., a new member of the family Hyphomicrobiaceae, isolated from high-arsenic sediment.</title>
        <authorList>
            <person name="Mu Y."/>
            <person name="Zhou L."/>
            <person name="Zeng X.C."/>
            <person name="Liu L."/>
            <person name="Pan Y."/>
            <person name="Chen X."/>
            <person name="Wang J."/>
            <person name="Li S."/>
            <person name="Li W.J."/>
            <person name="Wang Y."/>
        </authorList>
    </citation>
    <scope>NUCLEOTIDE SEQUENCE [LARGE SCALE GENOMIC DNA]</scope>
    <source>
        <strain evidence="2 3">42-50</strain>
    </source>
</reference>
<protein>
    <submittedName>
        <fullName evidence="2">DUF983 domain-containing protein</fullName>
    </submittedName>
</protein>
<keyword evidence="3" id="KW-1185">Reference proteome</keyword>
<keyword evidence="1" id="KW-1133">Transmembrane helix</keyword>
<name>A0A433X2M1_9HYPH</name>
<gene>
    <name evidence="2" type="ORF">EMQ25_16960</name>
</gene>
<keyword evidence="1" id="KW-0812">Transmembrane</keyword>
<dbReference type="InterPro" id="IPR009325">
    <property type="entry name" value="DUF983"/>
</dbReference>
<evidence type="ECO:0000313" key="3">
    <source>
        <dbReference type="Proteomes" id="UP000281547"/>
    </source>
</evidence>
<proteinExistence type="predicted"/>
<evidence type="ECO:0000313" key="2">
    <source>
        <dbReference type="EMBL" id="RUT28277.1"/>
    </source>
</evidence>
<keyword evidence="1" id="KW-0472">Membrane</keyword>
<dbReference type="Proteomes" id="UP000281547">
    <property type="component" value="Unassembled WGS sequence"/>
</dbReference>